<dbReference type="AlphaFoldDB" id="B4MTS8"/>
<name>B4MTS8_DROWI</name>
<feature type="compositionally biased region" description="Basic and acidic residues" evidence="1">
    <location>
        <begin position="72"/>
        <end position="81"/>
    </location>
</feature>
<dbReference type="STRING" id="7260.B4MTS8"/>
<feature type="compositionally biased region" description="Polar residues" evidence="1">
    <location>
        <begin position="27"/>
        <end position="53"/>
    </location>
</feature>
<gene>
    <name evidence="2" type="primary">Dwil\GK23773</name>
    <name evidence="2" type="ORF">Dwil_GK23773</name>
</gene>
<keyword evidence="3" id="KW-1185">Reference proteome</keyword>
<feature type="region of interest" description="Disordered" evidence="1">
    <location>
        <begin position="245"/>
        <end position="266"/>
    </location>
</feature>
<feature type="region of interest" description="Disordered" evidence="1">
    <location>
        <begin position="1"/>
        <end position="81"/>
    </location>
</feature>
<dbReference type="eggNOG" id="ENOG502TCUI">
    <property type="taxonomic scope" value="Eukaryota"/>
</dbReference>
<dbReference type="SMR" id="B4MTS8"/>
<reference evidence="2 3" key="1">
    <citation type="journal article" date="2007" name="Nature">
        <title>Evolution of genes and genomes on the Drosophila phylogeny.</title>
        <authorList>
            <consortium name="Drosophila 12 Genomes Consortium"/>
            <person name="Clark A.G."/>
            <person name="Eisen M.B."/>
            <person name="Smith D.R."/>
            <person name="Bergman C.M."/>
            <person name="Oliver B."/>
            <person name="Markow T.A."/>
            <person name="Kaufman T.C."/>
            <person name="Kellis M."/>
            <person name="Gelbart W."/>
            <person name="Iyer V.N."/>
            <person name="Pollard D.A."/>
            <person name="Sackton T.B."/>
            <person name="Larracuente A.M."/>
            <person name="Singh N.D."/>
            <person name="Abad J.P."/>
            <person name="Abt D.N."/>
            <person name="Adryan B."/>
            <person name="Aguade M."/>
            <person name="Akashi H."/>
            <person name="Anderson W.W."/>
            <person name="Aquadro C.F."/>
            <person name="Ardell D.H."/>
            <person name="Arguello R."/>
            <person name="Artieri C.G."/>
            <person name="Barbash D.A."/>
            <person name="Barker D."/>
            <person name="Barsanti P."/>
            <person name="Batterham P."/>
            <person name="Batzoglou S."/>
            <person name="Begun D."/>
            <person name="Bhutkar A."/>
            <person name="Blanco E."/>
            <person name="Bosak S.A."/>
            <person name="Bradley R.K."/>
            <person name="Brand A.D."/>
            <person name="Brent M.R."/>
            <person name="Brooks A.N."/>
            <person name="Brown R.H."/>
            <person name="Butlin R.K."/>
            <person name="Caggese C."/>
            <person name="Calvi B.R."/>
            <person name="Bernardo de Carvalho A."/>
            <person name="Caspi A."/>
            <person name="Castrezana S."/>
            <person name="Celniker S.E."/>
            <person name="Chang J.L."/>
            <person name="Chapple C."/>
            <person name="Chatterji S."/>
            <person name="Chinwalla A."/>
            <person name="Civetta A."/>
            <person name="Clifton S.W."/>
            <person name="Comeron J.M."/>
            <person name="Costello J.C."/>
            <person name="Coyne J.A."/>
            <person name="Daub J."/>
            <person name="David R.G."/>
            <person name="Delcher A.L."/>
            <person name="Delehaunty K."/>
            <person name="Do C.B."/>
            <person name="Ebling H."/>
            <person name="Edwards K."/>
            <person name="Eickbush T."/>
            <person name="Evans J.D."/>
            <person name="Filipski A."/>
            <person name="Findeiss S."/>
            <person name="Freyhult E."/>
            <person name="Fulton L."/>
            <person name="Fulton R."/>
            <person name="Garcia A.C."/>
            <person name="Gardiner A."/>
            <person name="Garfield D.A."/>
            <person name="Garvin B.E."/>
            <person name="Gibson G."/>
            <person name="Gilbert D."/>
            <person name="Gnerre S."/>
            <person name="Godfrey J."/>
            <person name="Good R."/>
            <person name="Gotea V."/>
            <person name="Gravely B."/>
            <person name="Greenberg A.J."/>
            <person name="Griffiths-Jones S."/>
            <person name="Gross S."/>
            <person name="Guigo R."/>
            <person name="Gustafson E.A."/>
            <person name="Haerty W."/>
            <person name="Hahn M.W."/>
            <person name="Halligan D.L."/>
            <person name="Halpern A.L."/>
            <person name="Halter G.M."/>
            <person name="Han M.V."/>
            <person name="Heger A."/>
            <person name="Hillier L."/>
            <person name="Hinrichs A.S."/>
            <person name="Holmes I."/>
            <person name="Hoskins R.A."/>
            <person name="Hubisz M.J."/>
            <person name="Hultmark D."/>
            <person name="Huntley M.A."/>
            <person name="Jaffe D.B."/>
            <person name="Jagadeeshan S."/>
            <person name="Jeck W.R."/>
            <person name="Johnson J."/>
            <person name="Jones C.D."/>
            <person name="Jordan W.C."/>
            <person name="Karpen G.H."/>
            <person name="Kataoka E."/>
            <person name="Keightley P.D."/>
            <person name="Kheradpour P."/>
            <person name="Kirkness E.F."/>
            <person name="Koerich L.B."/>
            <person name="Kristiansen K."/>
            <person name="Kudrna D."/>
            <person name="Kulathinal R.J."/>
            <person name="Kumar S."/>
            <person name="Kwok R."/>
            <person name="Lander E."/>
            <person name="Langley C.H."/>
            <person name="Lapoint R."/>
            <person name="Lazzaro B.P."/>
            <person name="Lee S.J."/>
            <person name="Levesque L."/>
            <person name="Li R."/>
            <person name="Lin C.F."/>
            <person name="Lin M.F."/>
            <person name="Lindblad-Toh K."/>
            <person name="Llopart A."/>
            <person name="Long M."/>
            <person name="Low L."/>
            <person name="Lozovsky E."/>
            <person name="Lu J."/>
            <person name="Luo M."/>
            <person name="Machado C.A."/>
            <person name="Makalowski W."/>
            <person name="Marzo M."/>
            <person name="Matsuda M."/>
            <person name="Matzkin L."/>
            <person name="McAllister B."/>
            <person name="McBride C.S."/>
            <person name="McKernan B."/>
            <person name="McKernan K."/>
            <person name="Mendez-Lago M."/>
            <person name="Minx P."/>
            <person name="Mollenhauer M.U."/>
            <person name="Montooth K."/>
            <person name="Mount S.M."/>
            <person name="Mu X."/>
            <person name="Myers E."/>
            <person name="Negre B."/>
            <person name="Newfeld S."/>
            <person name="Nielsen R."/>
            <person name="Noor M.A."/>
            <person name="O'Grady P."/>
            <person name="Pachter L."/>
            <person name="Papaceit M."/>
            <person name="Parisi M.J."/>
            <person name="Parisi M."/>
            <person name="Parts L."/>
            <person name="Pedersen J.S."/>
            <person name="Pesole G."/>
            <person name="Phillippy A.M."/>
            <person name="Ponting C.P."/>
            <person name="Pop M."/>
            <person name="Porcelli D."/>
            <person name="Powell J.R."/>
            <person name="Prohaska S."/>
            <person name="Pruitt K."/>
            <person name="Puig M."/>
            <person name="Quesneville H."/>
            <person name="Ram K.R."/>
            <person name="Rand D."/>
            <person name="Rasmussen M.D."/>
            <person name="Reed L.K."/>
            <person name="Reenan R."/>
            <person name="Reily A."/>
            <person name="Remington K.A."/>
            <person name="Rieger T.T."/>
            <person name="Ritchie M.G."/>
            <person name="Robin C."/>
            <person name="Rogers Y.H."/>
            <person name="Rohde C."/>
            <person name="Rozas J."/>
            <person name="Rubenfield M.J."/>
            <person name="Ruiz A."/>
            <person name="Russo S."/>
            <person name="Salzberg S.L."/>
            <person name="Sanchez-Gracia A."/>
            <person name="Saranga D.J."/>
            <person name="Sato H."/>
            <person name="Schaeffer S.W."/>
            <person name="Schatz M.C."/>
            <person name="Schlenke T."/>
            <person name="Schwartz R."/>
            <person name="Segarra C."/>
            <person name="Singh R.S."/>
            <person name="Sirot L."/>
            <person name="Sirota M."/>
            <person name="Sisneros N.B."/>
            <person name="Smith C.D."/>
            <person name="Smith T.F."/>
            <person name="Spieth J."/>
            <person name="Stage D.E."/>
            <person name="Stark A."/>
            <person name="Stephan W."/>
            <person name="Strausberg R.L."/>
            <person name="Strempel S."/>
            <person name="Sturgill D."/>
            <person name="Sutton G."/>
            <person name="Sutton G.G."/>
            <person name="Tao W."/>
            <person name="Teichmann S."/>
            <person name="Tobari Y.N."/>
            <person name="Tomimura Y."/>
            <person name="Tsolas J.M."/>
            <person name="Valente V.L."/>
            <person name="Venter E."/>
            <person name="Venter J.C."/>
            <person name="Vicario S."/>
            <person name="Vieira F.G."/>
            <person name="Vilella A.J."/>
            <person name="Villasante A."/>
            <person name="Walenz B."/>
            <person name="Wang J."/>
            <person name="Wasserman M."/>
            <person name="Watts T."/>
            <person name="Wilson D."/>
            <person name="Wilson R.K."/>
            <person name="Wing R.A."/>
            <person name="Wolfner M.F."/>
            <person name="Wong A."/>
            <person name="Wong G.K."/>
            <person name="Wu C.I."/>
            <person name="Wu G."/>
            <person name="Yamamoto D."/>
            <person name="Yang H.P."/>
            <person name="Yang S.P."/>
            <person name="Yorke J.A."/>
            <person name="Yoshida K."/>
            <person name="Zdobnov E."/>
            <person name="Zhang P."/>
            <person name="Zhang Y."/>
            <person name="Zimin A.V."/>
            <person name="Baldwin J."/>
            <person name="Abdouelleil A."/>
            <person name="Abdulkadir J."/>
            <person name="Abebe A."/>
            <person name="Abera B."/>
            <person name="Abreu J."/>
            <person name="Acer S.C."/>
            <person name="Aftuck L."/>
            <person name="Alexander A."/>
            <person name="An P."/>
            <person name="Anderson E."/>
            <person name="Anderson S."/>
            <person name="Arachi H."/>
            <person name="Azer M."/>
            <person name="Bachantsang P."/>
            <person name="Barry A."/>
            <person name="Bayul T."/>
            <person name="Berlin A."/>
            <person name="Bessette D."/>
            <person name="Bloom T."/>
            <person name="Blye J."/>
            <person name="Boguslavskiy L."/>
            <person name="Bonnet C."/>
            <person name="Boukhgalter B."/>
            <person name="Bourzgui I."/>
            <person name="Brown A."/>
            <person name="Cahill P."/>
            <person name="Channer S."/>
            <person name="Cheshatsang Y."/>
            <person name="Chuda L."/>
            <person name="Citroen M."/>
            <person name="Collymore A."/>
            <person name="Cooke P."/>
            <person name="Costello M."/>
            <person name="D'Aco K."/>
            <person name="Daza R."/>
            <person name="De Haan G."/>
            <person name="DeGray S."/>
            <person name="DeMaso C."/>
            <person name="Dhargay N."/>
            <person name="Dooley K."/>
            <person name="Dooley E."/>
            <person name="Doricent M."/>
            <person name="Dorje P."/>
            <person name="Dorjee K."/>
            <person name="Dupes A."/>
            <person name="Elong R."/>
            <person name="Falk J."/>
            <person name="Farina A."/>
            <person name="Faro S."/>
            <person name="Ferguson D."/>
            <person name="Fisher S."/>
            <person name="Foley C.D."/>
            <person name="Franke A."/>
            <person name="Friedrich D."/>
            <person name="Gadbois L."/>
            <person name="Gearin G."/>
            <person name="Gearin C.R."/>
            <person name="Giannoukos G."/>
            <person name="Goode T."/>
            <person name="Graham J."/>
            <person name="Grandbois E."/>
            <person name="Grewal S."/>
            <person name="Gyaltsen K."/>
            <person name="Hafez N."/>
            <person name="Hagos B."/>
            <person name="Hall J."/>
            <person name="Henson C."/>
            <person name="Hollinger A."/>
            <person name="Honan T."/>
            <person name="Huard M.D."/>
            <person name="Hughes L."/>
            <person name="Hurhula B."/>
            <person name="Husby M.E."/>
            <person name="Kamat A."/>
            <person name="Kanga B."/>
            <person name="Kashin S."/>
            <person name="Khazanovich D."/>
            <person name="Kisner P."/>
            <person name="Lance K."/>
            <person name="Lara M."/>
            <person name="Lee W."/>
            <person name="Lennon N."/>
            <person name="Letendre F."/>
            <person name="LeVine R."/>
            <person name="Lipovsky A."/>
            <person name="Liu X."/>
            <person name="Liu J."/>
            <person name="Liu S."/>
            <person name="Lokyitsang T."/>
            <person name="Lokyitsang Y."/>
            <person name="Lubonja R."/>
            <person name="Lui A."/>
            <person name="MacDonald P."/>
            <person name="Magnisalis V."/>
            <person name="Maru K."/>
            <person name="Matthews C."/>
            <person name="McCusker W."/>
            <person name="McDonough S."/>
            <person name="Mehta T."/>
            <person name="Meldrim J."/>
            <person name="Meneus L."/>
            <person name="Mihai O."/>
            <person name="Mihalev A."/>
            <person name="Mihova T."/>
            <person name="Mittelman R."/>
            <person name="Mlenga V."/>
            <person name="Montmayeur A."/>
            <person name="Mulrain L."/>
            <person name="Navidi A."/>
            <person name="Naylor J."/>
            <person name="Negash T."/>
            <person name="Nguyen T."/>
            <person name="Nguyen N."/>
            <person name="Nicol R."/>
            <person name="Norbu C."/>
            <person name="Norbu N."/>
            <person name="Novod N."/>
            <person name="O'Neill B."/>
            <person name="Osman S."/>
            <person name="Markiewicz E."/>
            <person name="Oyono O.L."/>
            <person name="Patti C."/>
            <person name="Phunkhang P."/>
            <person name="Pierre F."/>
            <person name="Priest M."/>
            <person name="Raghuraman S."/>
            <person name="Rege F."/>
            <person name="Reyes R."/>
            <person name="Rise C."/>
            <person name="Rogov P."/>
            <person name="Ross K."/>
            <person name="Ryan E."/>
            <person name="Settipalli S."/>
            <person name="Shea T."/>
            <person name="Sherpa N."/>
            <person name="Shi L."/>
            <person name="Shih D."/>
            <person name="Sparrow T."/>
            <person name="Spaulding J."/>
            <person name="Stalker J."/>
            <person name="Stange-Thomann N."/>
            <person name="Stavropoulos S."/>
            <person name="Stone C."/>
            <person name="Strader C."/>
            <person name="Tesfaye S."/>
            <person name="Thomson T."/>
            <person name="Thoulutsang Y."/>
            <person name="Thoulutsang D."/>
            <person name="Topham K."/>
            <person name="Topping I."/>
            <person name="Tsamla T."/>
            <person name="Vassiliev H."/>
            <person name="Vo A."/>
            <person name="Wangchuk T."/>
            <person name="Wangdi T."/>
            <person name="Weiand M."/>
            <person name="Wilkinson J."/>
            <person name="Wilson A."/>
            <person name="Yadav S."/>
            <person name="Young G."/>
            <person name="Yu Q."/>
            <person name="Zembek L."/>
            <person name="Zhong D."/>
            <person name="Zimmer A."/>
            <person name="Zwirko Z."/>
            <person name="Jaffe D.B."/>
            <person name="Alvarez P."/>
            <person name="Brockman W."/>
            <person name="Butler J."/>
            <person name="Chin C."/>
            <person name="Gnerre S."/>
            <person name="Grabherr M."/>
            <person name="Kleber M."/>
            <person name="Mauceli E."/>
            <person name="MacCallum I."/>
        </authorList>
    </citation>
    <scope>NUCLEOTIDE SEQUENCE [LARGE SCALE GENOMIC DNA]</scope>
    <source>
        <strain evidence="3">Tucson 14030-0811.24</strain>
    </source>
</reference>
<dbReference type="OrthoDB" id="7989813at2759"/>
<dbReference type="InParanoid" id="B4MTS8"/>
<protein>
    <submittedName>
        <fullName evidence="2">Uncharacterized protein</fullName>
    </submittedName>
</protein>
<evidence type="ECO:0000313" key="3">
    <source>
        <dbReference type="Proteomes" id="UP000007798"/>
    </source>
</evidence>
<sequence>MNREQQPFGTGQNQGQQDGGRDLGPQNSIYSINFQNMPMPYSSNHISQSSVGSRTHVPLPRNPQLHLPSKPCKSEVESEEAGGDRILYRNKAFKTESSVTVGVPESHKAARLREYSKEALPYLESARAQCAAADAIFKAKFDEIDAYRSDDESTTGDSKRSRPSIRTVISAKSGDDLRDMVRSQIALQQALDQTICNVTNIDAKDLQREISDATTSPQTLLPPELSDDERLTSRTRTLTTAFARGSPASPLSPRASRLSNNMPRANSSDESEIIVSLDEVVATKIISPIMRKVQRMYINNLREEMVLMEELERLPHLISEVYKTAAQQELKRNS</sequence>
<feature type="compositionally biased region" description="Low complexity" evidence="1">
    <location>
        <begin position="245"/>
        <end position="259"/>
    </location>
</feature>
<dbReference type="KEGG" id="dwi:6641748"/>
<organism evidence="2 3">
    <name type="scientific">Drosophila willistoni</name>
    <name type="common">Fruit fly</name>
    <dbReference type="NCBI Taxonomy" id="7260"/>
    <lineage>
        <taxon>Eukaryota</taxon>
        <taxon>Metazoa</taxon>
        <taxon>Ecdysozoa</taxon>
        <taxon>Arthropoda</taxon>
        <taxon>Hexapoda</taxon>
        <taxon>Insecta</taxon>
        <taxon>Pterygota</taxon>
        <taxon>Neoptera</taxon>
        <taxon>Endopterygota</taxon>
        <taxon>Diptera</taxon>
        <taxon>Brachycera</taxon>
        <taxon>Muscomorpha</taxon>
        <taxon>Ephydroidea</taxon>
        <taxon>Drosophilidae</taxon>
        <taxon>Drosophila</taxon>
        <taxon>Sophophora</taxon>
    </lineage>
</organism>
<dbReference type="Proteomes" id="UP000007798">
    <property type="component" value="Unassembled WGS sequence"/>
</dbReference>
<dbReference type="EMBL" id="CH963852">
    <property type="protein sequence ID" value="EDW75517.2"/>
    <property type="molecule type" value="Genomic_DNA"/>
</dbReference>
<accession>B4MTS8</accession>
<evidence type="ECO:0000256" key="1">
    <source>
        <dbReference type="SAM" id="MobiDB-lite"/>
    </source>
</evidence>
<dbReference type="HOGENOM" id="CLU_614331_0_0_1"/>
<evidence type="ECO:0000313" key="2">
    <source>
        <dbReference type="EMBL" id="EDW75517.2"/>
    </source>
</evidence>
<proteinExistence type="predicted"/>